<evidence type="ECO:0000313" key="3">
    <source>
        <dbReference type="Proteomes" id="UP000592216"/>
    </source>
</evidence>
<proteinExistence type="predicted"/>
<gene>
    <name evidence="2" type="ORF">HJ536_10825</name>
</gene>
<evidence type="ECO:0000313" key="2">
    <source>
        <dbReference type="EMBL" id="NVO23846.1"/>
    </source>
</evidence>
<evidence type="ECO:0000256" key="1">
    <source>
        <dbReference type="SAM" id="Phobius"/>
    </source>
</evidence>
<keyword evidence="1" id="KW-0812">Transmembrane</keyword>
<comment type="caution">
    <text evidence="2">The sequence shown here is derived from an EMBL/GenBank/DDBJ whole genome shotgun (WGS) entry which is preliminary data.</text>
</comment>
<dbReference type="EMBL" id="JABCJE010000004">
    <property type="protein sequence ID" value="NVO23846.1"/>
    <property type="molecule type" value="Genomic_DNA"/>
</dbReference>
<dbReference type="Proteomes" id="UP000592216">
    <property type="component" value="Unassembled WGS sequence"/>
</dbReference>
<dbReference type="AlphaFoldDB" id="A0A850Q424"/>
<sequence>MFLEPSYPVLIFFALRNGLYLAGLLPIALAKAIVCRSPARLWAIAALIVCLVSAVAYYVVPALGLYTAPIAVWASSVKTYGGGVMLPLFASLMMLACGTARGSRWPWLDYLHGAGFIVWLALWAWSTWS</sequence>
<protein>
    <submittedName>
        <fullName evidence="2">Uncharacterized protein</fullName>
    </submittedName>
</protein>
<keyword evidence="1" id="KW-0472">Membrane</keyword>
<keyword evidence="1" id="KW-1133">Transmembrane helix</keyword>
<accession>A0A850Q424</accession>
<feature type="transmembrane region" description="Helical" evidence="1">
    <location>
        <begin position="6"/>
        <end position="29"/>
    </location>
</feature>
<name>A0A850Q424_9RHOB</name>
<reference evidence="2 3" key="1">
    <citation type="submission" date="2020-04" db="EMBL/GenBank/DDBJ databases">
        <title>Donghicola sp., a member of the Rhodobacteraceae family isolated from mangrove forest in Thailand.</title>
        <authorList>
            <person name="Charoenyingcharoen P."/>
            <person name="Yukphan P."/>
        </authorList>
    </citation>
    <scope>NUCLEOTIDE SEQUENCE [LARGE SCALE GENOMIC DNA]</scope>
    <source>
        <strain evidence="2 3">B5-SW-15</strain>
    </source>
</reference>
<organism evidence="2 3">
    <name type="scientific">Donghicola mangrovi</name>
    <dbReference type="NCBI Taxonomy" id="2729614"/>
    <lineage>
        <taxon>Bacteria</taxon>
        <taxon>Pseudomonadati</taxon>
        <taxon>Pseudomonadota</taxon>
        <taxon>Alphaproteobacteria</taxon>
        <taxon>Rhodobacterales</taxon>
        <taxon>Roseobacteraceae</taxon>
        <taxon>Donghicola</taxon>
    </lineage>
</organism>
<dbReference type="RefSeq" id="WP_177157713.1">
    <property type="nucleotide sequence ID" value="NZ_JABCJE010000004.1"/>
</dbReference>
<feature type="transmembrane region" description="Helical" evidence="1">
    <location>
        <begin position="41"/>
        <end position="60"/>
    </location>
</feature>
<feature type="transmembrane region" description="Helical" evidence="1">
    <location>
        <begin position="80"/>
        <end position="100"/>
    </location>
</feature>
<feature type="transmembrane region" description="Helical" evidence="1">
    <location>
        <begin position="107"/>
        <end position="126"/>
    </location>
</feature>